<accession>A0A7C3KJH4</accession>
<comment type="catalytic activity">
    <reaction evidence="12">
        <text>urate + NADH + O2 + H(+) = 5-hydroxyisourate + NAD(+) + H2O</text>
        <dbReference type="Rhea" id="RHEA:27329"/>
        <dbReference type="ChEBI" id="CHEBI:15377"/>
        <dbReference type="ChEBI" id="CHEBI:15378"/>
        <dbReference type="ChEBI" id="CHEBI:15379"/>
        <dbReference type="ChEBI" id="CHEBI:17775"/>
        <dbReference type="ChEBI" id="CHEBI:18072"/>
        <dbReference type="ChEBI" id="CHEBI:57540"/>
        <dbReference type="ChEBI" id="CHEBI:57945"/>
        <dbReference type="EC" id="1.14.13.113"/>
    </reaction>
</comment>
<evidence type="ECO:0000256" key="6">
    <source>
        <dbReference type="ARBA" id="ARBA00023002"/>
    </source>
</evidence>
<keyword evidence="3" id="KW-0285">Flavoprotein</keyword>
<dbReference type="GO" id="GO:0102099">
    <property type="term" value="F:FAD-dependent urate hydroxylase activity"/>
    <property type="evidence" value="ECO:0007669"/>
    <property type="project" value="UniProtKB-EC"/>
</dbReference>
<evidence type="ECO:0000256" key="9">
    <source>
        <dbReference type="ARBA" id="ARBA00035121"/>
    </source>
</evidence>
<evidence type="ECO:0000259" key="13">
    <source>
        <dbReference type="Pfam" id="PF01494"/>
    </source>
</evidence>
<dbReference type="GO" id="GO:0006144">
    <property type="term" value="P:purine nucleobase metabolic process"/>
    <property type="evidence" value="ECO:0007669"/>
    <property type="project" value="UniProtKB-KW"/>
</dbReference>
<keyword evidence="5" id="KW-0274">FAD</keyword>
<dbReference type="EMBL" id="DSRU01000399">
    <property type="protein sequence ID" value="HFN01349.1"/>
    <property type="molecule type" value="Genomic_DNA"/>
</dbReference>
<organism evidence="14">
    <name type="scientific">Oscillatoriales cyanobacterium SpSt-418</name>
    <dbReference type="NCBI Taxonomy" id="2282169"/>
    <lineage>
        <taxon>Bacteria</taxon>
        <taxon>Bacillati</taxon>
        <taxon>Cyanobacteriota</taxon>
        <taxon>Cyanophyceae</taxon>
        <taxon>Oscillatoriophycideae</taxon>
        <taxon>Oscillatoriales</taxon>
    </lineage>
</organism>
<dbReference type="Pfam" id="PF01494">
    <property type="entry name" value="FAD_binding_3"/>
    <property type="match status" value="1"/>
</dbReference>
<dbReference type="Gene3D" id="3.50.50.60">
    <property type="entry name" value="FAD/NAD(P)-binding domain"/>
    <property type="match status" value="1"/>
</dbReference>
<evidence type="ECO:0000313" key="14">
    <source>
        <dbReference type="EMBL" id="HFN01349.1"/>
    </source>
</evidence>
<comment type="similarity">
    <text evidence="9">Belongs to the FAD-dependent urate hydroxylase family.</text>
</comment>
<evidence type="ECO:0000256" key="1">
    <source>
        <dbReference type="ARBA" id="ARBA00001974"/>
    </source>
</evidence>
<evidence type="ECO:0000256" key="2">
    <source>
        <dbReference type="ARBA" id="ARBA00004705"/>
    </source>
</evidence>
<evidence type="ECO:0000256" key="4">
    <source>
        <dbReference type="ARBA" id="ARBA00022631"/>
    </source>
</evidence>
<dbReference type="GO" id="GO:0071949">
    <property type="term" value="F:FAD binding"/>
    <property type="evidence" value="ECO:0007669"/>
    <property type="project" value="InterPro"/>
</dbReference>
<keyword evidence="6" id="KW-0560">Oxidoreductase</keyword>
<dbReference type="SUPFAM" id="SSF51905">
    <property type="entry name" value="FAD/NAD(P)-binding domain"/>
    <property type="match status" value="1"/>
</dbReference>
<feature type="domain" description="FAD-binding" evidence="13">
    <location>
        <begin position="4"/>
        <end position="349"/>
    </location>
</feature>
<protein>
    <recommendedName>
        <fullName evidence="11">FAD-dependent urate hydroxylase</fullName>
        <ecNumber evidence="10">1.14.13.113</ecNumber>
    </recommendedName>
</protein>
<dbReference type="InterPro" id="IPR002938">
    <property type="entry name" value="FAD-bd"/>
</dbReference>
<dbReference type="EC" id="1.14.13.113" evidence="10"/>
<comment type="cofactor">
    <cofactor evidence="1">
        <name>FAD</name>
        <dbReference type="ChEBI" id="CHEBI:57692"/>
    </cofactor>
</comment>
<reference evidence="14" key="1">
    <citation type="journal article" date="2020" name="mSystems">
        <title>Genome- and Community-Level Interaction Insights into Carbon Utilization and Element Cycling Functions of Hydrothermarchaeota in Hydrothermal Sediment.</title>
        <authorList>
            <person name="Zhou Z."/>
            <person name="Liu Y."/>
            <person name="Xu W."/>
            <person name="Pan J."/>
            <person name="Luo Z.H."/>
            <person name="Li M."/>
        </authorList>
    </citation>
    <scope>NUCLEOTIDE SEQUENCE [LARGE SCALE GENOMIC DNA]</scope>
    <source>
        <strain evidence="14">SpSt-418</strain>
    </source>
</reference>
<comment type="caution">
    <text evidence="14">The sequence shown here is derived from an EMBL/GenBank/DDBJ whole genome shotgun (WGS) entry which is preliminary data.</text>
</comment>
<dbReference type="PANTHER" id="PTHR13789">
    <property type="entry name" value="MONOOXYGENASE"/>
    <property type="match status" value="1"/>
</dbReference>
<evidence type="ECO:0000256" key="3">
    <source>
        <dbReference type="ARBA" id="ARBA00022630"/>
    </source>
</evidence>
<dbReference type="GO" id="GO:0004846">
    <property type="term" value="F:urate oxidase activity"/>
    <property type="evidence" value="ECO:0007669"/>
    <property type="project" value="InterPro"/>
</dbReference>
<evidence type="ECO:0000256" key="5">
    <source>
        <dbReference type="ARBA" id="ARBA00022827"/>
    </source>
</evidence>
<evidence type="ECO:0000256" key="7">
    <source>
        <dbReference type="ARBA" id="ARBA00023027"/>
    </source>
</evidence>
<dbReference type="AlphaFoldDB" id="A0A7C3KJH4"/>
<dbReference type="InterPro" id="IPR050493">
    <property type="entry name" value="FAD-dep_Monooxygenase_BioMet"/>
</dbReference>
<keyword evidence="8" id="KW-0503">Monooxygenase</keyword>
<dbReference type="InterPro" id="IPR036188">
    <property type="entry name" value="FAD/NAD-bd_sf"/>
</dbReference>
<keyword evidence="4" id="KW-0659">Purine metabolism</keyword>
<dbReference type="GO" id="GO:0019628">
    <property type="term" value="P:urate catabolic process"/>
    <property type="evidence" value="ECO:0007669"/>
    <property type="project" value="InterPro"/>
</dbReference>
<sequence>MENLKVIVIGAGIGGLSSAIALRRAGYEVEIYDRVRELRPAGAAISIWSNGVKVLNALGLSLKISKCGGLMNRVAYYNVQGEQLTEFSLRPLIDSVGERPYPVARADLQRMLLDAVGEETVRLGSRCIAVEQNEQSATAIFEDGSTATGDVVVAADGTHSCIRDYVVGYPVERQYVGYVNWNGLVAAAPDLAPEDCWVTYVGEGKRASLMPVGCDLNGEQDKRFYYFFDVPLPKGTVSEPARYQEELAHHFQGWAEPVQTLIQRIDPLRTARVEIHDILPLQTLVRGRVALLGDAAHATAPDLGQGGCQAMEDSVVLANLLKTTNISVEDALKRYETARRDRVADVVSRARKRSDVTHGKDPAKTEKWYAELKQEDGSSIINAIARTILAGPLG</sequence>
<comment type="pathway">
    <text evidence="2">Purine metabolism; urate degradation.</text>
</comment>
<dbReference type="PRINTS" id="PR00420">
    <property type="entry name" value="RNGMNOXGNASE"/>
</dbReference>
<gene>
    <name evidence="14" type="primary">hpxO</name>
    <name evidence="14" type="ORF">ENR64_27105</name>
</gene>
<keyword evidence="7" id="KW-0520">NAD</keyword>
<dbReference type="NCBIfam" id="NF033623">
    <property type="entry name" value="urate_HpxO"/>
    <property type="match status" value="1"/>
</dbReference>
<dbReference type="InterPro" id="IPR047712">
    <property type="entry name" value="HpxO"/>
</dbReference>
<dbReference type="PANTHER" id="PTHR13789:SF309">
    <property type="entry name" value="PUTATIVE (AFU_ORTHOLOGUE AFUA_6G14510)-RELATED"/>
    <property type="match status" value="1"/>
</dbReference>
<evidence type="ECO:0000256" key="12">
    <source>
        <dbReference type="ARBA" id="ARBA00047521"/>
    </source>
</evidence>
<proteinExistence type="inferred from homology"/>
<evidence type="ECO:0000256" key="8">
    <source>
        <dbReference type="ARBA" id="ARBA00023033"/>
    </source>
</evidence>
<name>A0A7C3KJH4_9CYAN</name>
<evidence type="ECO:0000256" key="10">
    <source>
        <dbReference type="ARBA" id="ARBA00035128"/>
    </source>
</evidence>
<evidence type="ECO:0000256" key="11">
    <source>
        <dbReference type="ARBA" id="ARBA00035262"/>
    </source>
</evidence>